<name>A0A167EP07_9FLAO</name>
<reference evidence="7 8" key="1">
    <citation type="submission" date="2016-02" db="EMBL/GenBank/DDBJ databases">
        <title>Ulvibacter sp. LPB0005, isolated from Thais luteostoma.</title>
        <authorList>
            <person name="Shin S.-K."/>
            <person name="Yi H."/>
        </authorList>
    </citation>
    <scope>NUCLEOTIDE SEQUENCE [LARGE SCALE GENOMIC DNA]</scope>
    <source>
        <strain evidence="7 8">LPB0005</strain>
    </source>
</reference>
<keyword evidence="3" id="KW-0677">Repeat</keyword>
<dbReference type="PANTHER" id="PTHR42811">
    <property type="entry name" value="SERINE ACETYLTRANSFERASE"/>
    <property type="match status" value="1"/>
</dbReference>
<evidence type="ECO:0000256" key="5">
    <source>
        <dbReference type="PIRNR" id="PIRNR000441"/>
    </source>
</evidence>
<accession>A0A167EP07</accession>
<dbReference type="GO" id="GO:0005737">
    <property type="term" value="C:cytoplasm"/>
    <property type="evidence" value="ECO:0007669"/>
    <property type="project" value="InterPro"/>
</dbReference>
<gene>
    <name evidence="7" type="ORF">ULVI_14750</name>
</gene>
<keyword evidence="4 5" id="KW-0012">Acyltransferase</keyword>
<dbReference type="InterPro" id="IPR045304">
    <property type="entry name" value="LbH_SAT"/>
</dbReference>
<sequence>MGKFSSDLKKYKKYSGKSALVVLFTQQGLWALCVYRLYNAVFRSKLPTFLKVPLLILGVISQKWIEIVTGISIPYSATIGHSFYVGHFGNIIINANAVIGNNCNISQGVTIGVSGRGTKRGVPILGNNVYIGANATVVGNIRVGDGAVIGANSLVVKDVTEETTVVGVPAIEVSNNNSKAYIK</sequence>
<organism evidence="7 8">
    <name type="scientific">Cochleicola gelatinilyticus</name>
    <dbReference type="NCBI Taxonomy" id="1763537"/>
    <lineage>
        <taxon>Bacteria</taxon>
        <taxon>Pseudomonadati</taxon>
        <taxon>Bacteroidota</taxon>
        <taxon>Flavobacteriia</taxon>
        <taxon>Flavobacteriales</taxon>
        <taxon>Flavobacteriaceae</taxon>
        <taxon>Cochleicola</taxon>
    </lineage>
</organism>
<dbReference type="Pfam" id="PF00132">
    <property type="entry name" value="Hexapep"/>
    <property type="match status" value="1"/>
</dbReference>
<keyword evidence="2 5" id="KW-0808">Transferase</keyword>
<dbReference type="STRING" id="1763537.ULVI_14750"/>
<keyword evidence="8" id="KW-1185">Reference proteome</keyword>
<keyword evidence="6" id="KW-0472">Membrane</keyword>
<protein>
    <recommendedName>
        <fullName evidence="5">Serine acetyltransferase</fullName>
        <ecNumber evidence="5">2.3.1.30</ecNumber>
    </recommendedName>
</protein>
<evidence type="ECO:0000313" key="8">
    <source>
        <dbReference type="Proteomes" id="UP000077013"/>
    </source>
</evidence>
<keyword evidence="6" id="KW-0812">Transmembrane</keyword>
<evidence type="ECO:0000256" key="4">
    <source>
        <dbReference type="ARBA" id="ARBA00023315"/>
    </source>
</evidence>
<evidence type="ECO:0000256" key="2">
    <source>
        <dbReference type="ARBA" id="ARBA00022679"/>
    </source>
</evidence>
<dbReference type="RefSeq" id="WP_068593572.1">
    <property type="nucleotide sequence ID" value="NZ_LRXL01000053.1"/>
</dbReference>
<evidence type="ECO:0000256" key="6">
    <source>
        <dbReference type="SAM" id="Phobius"/>
    </source>
</evidence>
<dbReference type="PROSITE" id="PS00101">
    <property type="entry name" value="HEXAPEP_TRANSFERASES"/>
    <property type="match status" value="1"/>
</dbReference>
<evidence type="ECO:0000256" key="1">
    <source>
        <dbReference type="ARBA" id="ARBA00007274"/>
    </source>
</evidence>
<dbReference type="GO" id="GO:0009001">
    <property type="term" value="F:serine O-acetyltransferase activity"/>
    <property type="evidence" value="ECO:0007669"/>
    <property type="project" value="UniProtKB-EC"/>
</dbReference>
<dbReference type="EMBL" id="LRXL01000053">
    <property type="protein sequence ID" value="OAB75731.1"/>
    <property type="molecule type" value="Genomic_DNA"/>
</dbReference>
<dbReference type="Proteomes" id="UP000077013">
    <property type="component" value="Unassembled WGS sequence"/>
</dbReference>
<dbReference type="CDD" id="cd03354">
    <property type="entry name" value="LbH_SAT"/>
    <property type="match status" value="1"/>
</dbReference>
<dbReference type="Gene3D" id="2.160.10.10">
    <property type="entry name" value="Hexapeptide repeat proteins"/>
    <property type="match status" value="1"/>
</dbReference>
<dbReference type="InterPro" id="IPR001451">
    <property type="entry name" value="Hexapep"/>
</dbReference>
<dbReference type="SUPFAM" id="SSF51161">
    <property type="entry name" value="Trimeric LpxA-like enzymes"/>
    <property type="match status" value="1"/>
</dbReference>
<comment type="catalytic activity">
    <reaction evidence="5">
        <text>L-serine + acetyl-CoA = O-acetyl-L-serine + CoA</text>
        <dbReference type="Rhea" id="RHEA:24560"/>
        <dbReference type="ChEBI" id="CHEBI:33384"/>
        <dbReference type="ChEBI" id="CHEBI:57287"/>
        <dbReference type="ChEBI" id="CHEBI:57288"/>
        <dbReference type="ChEBI" id="CHEBI:58340"/>
        <dbReference type="EC" id="2.3.1.30"/>
    </reaction>
</comment>
<dbReference type="EC" id="2.3.1.30" evidence="5"/>
<comment type="caution">
    <text evidence="7">The sequence shown here is derived from an EMBL/GenBank/DDBJ whole genome shotgun (WGS) entry which is preliminary data.</text>
</comment>
<proteinExistence type="inferred from homology"/>
<dbReference type="InterPro" id="IPR011004">
    <property type="entry name" value="Trimer_LpxA-like_sf"/>
</dbReference>
<feature type="transmembrane region" description="Helical" evidence="6">
    <location>
        <begin position="20"/>
        <end position="38"/>
    </location>
</feature>
<keyword evidence="6" id="KW-1133">Transmembrane helix</keyword>
<dbReference type="AlphaFoldDB" id="A0A167EP07"/>
<dbReference type="InterPro" id="IPR005881">
    <property type="entry name" value="Ser_O-AcTrfase"/>
</dbReference>
<evidence type="ECO:0000256" key="3">
    <source>
        <dbReference type="ARBA" id="ARBA00022737"/>
    </source>
</evidence>
<dbReference type="OrthoDB" id="9814490at2"/>
<evidence type="ECO:0000313" key="7">
    <source>
        <dbReference type="EMBL" id="OAB75731.1"/>
    </source>
</evidence>
<dbReference type="InterPro" id="IPR018357">
    <property type="entry name" value="Hexapep_transf_CS"/>
</dbReference>
<dbReference type="PIRSF" id="PIRSF000441">
    <property type="entry name" value="CysE"/>
    <property type="match status" value="1"/>
</dbReference>
<dbReference type="GO" id="GO:0006535">
    <property type="term" value="P:cysteine biosynthetic process from serine"/>
    <property type="evidence" value="ECO:0007669"/>
    <property type="project" value="InterPro"/>
</dbReference>
<comment type="similarity">
    <text evidence="1 5">Belongs to the transferase hexapeptide repeat family.</text>
</comment>